<evidence type="ECO:0000313" key="4">
    <source>
        <dbReference type="Proteomes" id="UP000184096"/>
    </source>
</evidence>
<sequence length="292" mass="32554">MSNRYWFYADRGQQQGPFPEAQFRDFIARGMVRADTLVWTEGMAGWQSAGEIPGFFSPAARSPSTPGRMPAMANGDGGALSIDFEILEFVGRFLLFIFGVIFVLPLPWILVSNLKWLTSRTRVPGRPDLGFTGEPMGILLYYLGGVVAIIVLHIIGGRSTNFLSFLIEIALGWAALRWFFANLSSGGQPLGLSFSGSYWMYLGWNLLGALATLTIIGWAWVYTAQTRWVYRNVDGTHREIVFKASGLEYLWRAVVCIVASAFIIPIPWVARWMMGWLASQTVLVERGAYAEA</sequence>
<dbReference type="AlphaFoldDB" id="A0A1M7TV22"/>
<dbReference type="EMBL" id="LT670849">
    <property type="protein sequence ID" value="SHN74567.1"/>
    <property type="molecule type" value="Genomic_DNA"/>
</dbReference>
<reference evidence="4" key="1">
    <citation type="submission" date="2016-11" db="EMBL/GenBank/DDBJ databases">
        <authorList>
            <person name="Varghese N."/>
            <person name="Submissions S."/>
        </authorList>
    </citation>
    <scope>NUCLEOTIDE SEQUENCE [LARGE SCALE GENOMIC DNA]</scope>
    <source>
        <strain evidence="4">GAS401</strain>
    </source>
</reference>
<dbReference type="SUPFAM" id="SSF55277">
    <property type="entry name" value="GYF domain"/>
    <property type="match status" value="1"/>
</dbReference>
<protein>
    <recommendedName>
        <fullName evidence="2">GYF domain-containing protein</fullName>
    </recommendedName>
</protein>
<organism evidence="3 4">
    <name type="scientific">Bradyrhizobium erythrophlei</name>
    <dbReference type="NCBI Taxonomy" id="1437360"/>
    <lineage>
        <taxon>Bacteria</taxon>
        <taxon>Pseudomonadati</taxon>
        <taxon>Pseudomonadota</taxon>
        <taxon>Alphaproteobacteria</taxon>
        <taxon>Hyphomicrobiales</taxon>
        <taxon>Nitrobacteraceae</taxon>
        <taxon>Bradyrhizobium</taxon>
    </lineage>
</organism>
<dbReference type="InterPro" id="IPR035445">
    <property type="entry name" value="GYF-like_dom_sf"/>
</dbReference>
<keyword evidence="1" id="KW-0812">Transmembrane</keyword>
<keyword evidence="1" id="KW-1133">Transmembrane helix</keyword>
<gene>
    <name evidence="3" type="ORF">SAMN05444170_2759</name>
</gene>
<keyword evidence="1" id="KW-0472">Membrane</keyword>
<feature type="transmembrane region" description="Helical" evidence="1">
    <location>
        <begin position="162"/>
        <end position="181"/>
    </location>
</feature>
<keyword evidence="4" id="KW-1185">Reference proteome</keyword>
<dbReference type="RefSeq" id="WP_072818360.1">
    <property type="nucleotide sequence ID" value="NZ_LT670849.1"/>
</dbReference>
<dbReference type="OrthoDB" id="198456at2"/>
<feature type="transmembrane region" description="Helical" evidence="1">
    <location>
        <begin position="93"/>
        <end position="116"/>
    </location>
</feature>
<accession>A0A1M7TV22</accession>
<dbReference type="InterPro" id="IPR025640">
    <property type="entry name" value="GYF_2"/>
</dbReference>
<evidence type="ECO:0000259" key="2">
    <source>
        <dbReference type="Pfam" id="PF14237"/>
    </source>
</evidence>
<evidence type="ECO:0000313" key="3">
    <source>
        <dbReference type="EMBL" id="SHN74567.1"/>
    </source>
</evidence>
<name>A0A1M7TV22_9BRAD</name>
<feature type="transmembrane region" description="Helical" evidence="1">
    <location>
        <begin position="249"/>
        <end position="270"/>
    </location>
</feature>
<feature type="transmembrane region" description="Helical" evidence="1">
    <location>
        <begin position="136"/>
        <end position="155"/>
    </location>
</feature>
<evidence type="ECO:0000256" key="1">
    <source>
        <dbReference type="SAM" id="Phobius"/>
    </source>
</evidence>
<feature type="domain" description="GYF" evidence="2">
    <location>
        <begin position="6"/>
        <end position="55"/>
    </location>
</feature>
<proteinExistence type="predicted"/>
<dbReference type="Pfam" id="PF14237">
    <property type="entry name" value="GYF_2"/>
    <property type="match status" value="1"/>
</dbReference>
<feature type="transmembrane region" description="Helical" evidence="1">
    <location>
        <begin position="201"/>
        <end position="222"/>
    </location>
</feature>
<dbReference type="Proteomes" id="UP000184096">
    <property type="component" value="Chromosome I"/>
</dbReference>